<protein>
    <submittedName>
        <fullName evidence="2">Uncharacterized protein</fullName>
    </submittedName>
</protein>
<keyword evidence="1" id="KW-1133">Transmembrane helix</keyword>
<keyword evidence="3" id="KW-1185">Reference proteome</keyword>
<organism evidence="2 3">
    <name type="scientific">Hibiscus sabdariffa</name>
    <name type="common">roselle</name>
    <dbReference type="NCBI Taxonomy" id="183260"/>
    <lineage>
        <taxon>Eukaryota</taxon>
        <taxon>Viridiplantae</taxon>
        <taxon>Streptophyta</taxon>
        <taxon>Embryophyta</taxon>
        <taxon>Tracheophyta</taxon>
        <taxon>Spermatophyta</taxon>
        <taxon>Magnoliopsida</taxon>
        <taxon>eudicotyledons</taxon>
        <taxon>Gunneridae</taxon>
        <taxon>Pentapetalae</taxon>
        <taxon>rosids</taxon>
        <taxon>malvids</taxon>
        <taxon>Malvales</taxon>
        <taxon>Malvaceae</taxon>
        <taxon>Malvoideae</taxon>
        <taxon>Hibiscus</taxon>
    </lineage>
</organism>
<gene>
    <name evidence="2" type="ORF">V6N12_048405</name>
</gene>
<name>A0ABR2EKX9_9ROSI</name>
<dbReference type="EMBL" id="JBBPBM010000013">
    <property type="protein sequence ID" value="KAK8561331.1"/>
    <property type="molecule type" value="Genomic_DNA"/>
</dbReference>
<keyword evidence="1" id="KW-0812">Transmembrane</keyword>
<accession>A0ABR2EKX9</accession>
<sequence length="105" mass="12370">MRIDDSEQYVKEEQEQLGFCTIDLGMKMYEIERYNSQNDHSPPLQSYFQYTHFIFTSLLLFQFLSELLLLLSPSLSNRCKANQIAEMPNNPQFSGVQGVIERMFF</sequence>
<feature type="transmembrane region" description="Helical" evidence="1">
    <location>
        <begin position="50"/>
        <end position="71"/>
    </location>
</feature>
<reference evidence="2 3" key="1">
    <citation type="journal article" date="2024" name="G3 (Bethesda)">
        <title>Genome assembly of Hibiscus sabdariffa L. provides insights into metabolisms of medicinal natural products.</title>
        <authorList>
            <person name="Kim T."/>
        </authorList>
    </citation>
    <scope>NUCLEOTIDE SEQUENCE [LARGE SCALE GENOMIC DNA]</scope>
    <source>
        <strain evidence="2">TK-2024</strain>
        <tissue evidence="2">Old leaves</tissue>
    </source>
</reference>
<dbReference type="Proteomes" id="UP001472677">
    <property type="component" value="Unassembled WGS sequence"/>
</dbReference>
<evidence type="ECO:0000256" key="1">
    <source>
        <dbReference type="SAM" id="Phobius"/>
    </source>
</evidence>
<proteinExistence type="predicted"/>
<evidence type="ECO:0000313" key="2">
    <source>
        <dbReference type="EMBL" id="KAK8561331.1"/>
    </source>
</evidence>
<keyword evidence="1" id="KW-0472">Membrane</keyword>
<evidence type="ECO:0000313" key="3">
    <source>
        <dbReference type="Proteomes" id="UP001472677"/>
    </source>
</evidence>
<comment type="caution">
    <text evidence="2">The sequence shown here is derived from an EMBL/GenBank/DDBJ whole genome shotgun (WGS) entry which is preliminary data.</text>
</comment>